<organism evidence="1 2">
    <name type="scientific">Dreissena polymorpha</name>
    <name type="common">Zebra mussel</name>
    <name type="synonym">Mytilus polymorpha</name>
    <dbReference type="NCBI Taxonomy" id="45954"/>
    <lineage>
        <taxon>Eukaryota</taxon>
        <taxon>Metazoa</taxon>
        <taxon>Spiralia</taxon>
        <taxon>Lophotrochozoa</taxon>
        <taxon>Mollusca</taxon>
        <taxon>Bivalvia</taxon>
        <taxon>Autobranchia</taxon>
        <taxon>Heteroconchia</taxon>
        <taxon>Euheterodonta</taxon>
        <taxon>Imparidentia</taxon>
        <taxon>Neoheterodontei</taxon>
        <taxon>Myida</taxon>
        <taxon>Dreissenoidea</taxon>
        <taxon>Dreissenidae</taxon>
        <taxon>Dreissena</taxon>
    </lineage>
</organism>
<accession>A0A9D4EJU8</accession>
<dbReference type="EMBL" id="JAIWYP010000008">
    <property type="protein sequence ID" value="KAH3780629.1"/>
    <property type="molecule type" value="Genomic_DNA"/>
</dbReference>
<gene>
    <name evidence="1" type="ORF">DPMN_158448</name>
</gene>
<dbReference type="AlphaFoldDB" id="A0A9D4EJU8"/>
<proteinExistence type="predicted"/>
<evidence type="ECO:0000313" key="2">
    <source>
        <dbReference type="Proteomes" id="UP000828390"/>
    </source>
</evidence>
<sequence>MYIVVKRRFLPLSPVQARMAIKANNNDANQNRDNESVDLLKQTGIFINEDLTKIHAEVLISLRLKGPEFVEGPGIDTENYSYSLE</sequence>
<dbReference type="Proteomes" id="UP000828390">
    <property type="component" value="Unassembled WGS sequence"/>
</dbReference>
<protein>
    <submittedName>
        <fullName evidence="1">Uncharacterized protein</fullName>
    </submittedName>
</protein>
<comment type="caution">
    <text evidence="1">The sequence shown here is derived from an EMBL/GenBank/DDBJ whole genome shotgun (WGS) entry which is preliminary data.</text>
</comment>
<reference evidence="1" key="2">
    <citation type="submission" date="2020-11" db="EMBL/GenBank/DDBJ databases">
        <authorList>
            <person name="McCartney M.A."/>
            <person name="Auch B."/>
            <person name="Kono T."/>
            <person name="Mallez S."/>
            <person name="Becker A."/>
            <person name="Gohl D.M."/>
            <person name="Silverstein K.A.T."/>
            <person name="Koren S."/>
            <person name="Bechman K.B."/>
            <person name="Herman A."/>
            <person name="Abrahante J.E."/>
            <person name="Garbe J."/>
        </authorList>
    </citation>
    <scope>NUCLEOTIDE SEQUENCE</scope>
    <source>
        <strain evidence="1">Duluth1</strain>
        <tissue evidence="1">Whole animal</tissue>
    </source>
</reference>
<evidence type="ECO:0000313" key="1">
    <source>
        <dbReference type="EMBL" id="KAH3780629.1"/>
    </source>
</evidence>
<name>A0A9D4EJU8_DREPO</name>
<keyword evidence="2" id="KW-1185">Reference proteome</keyword>
<reference evidence="1" key="1">
    <citation type="journal article" date="2019" name="bioRxiv">
        <title>The Genome of the Zebra Mussel, Dreissena polymorpha: A Resource for Invasive Species Research.</title>
        <authorList>
            <person name="McCartney M.A."/>
            <person name="Auch B."/>
            <person name="Kono T."/>
            <person name="Mallez S."/>
            <person name="Zhang Y."/>
            <person name="Obille A."/>
            <person name="Becker A."/>
            <person name="Abrahante J.E."/>
            <person name="Garbe J."/>
            <person name="Badalamenti J.P."/>
            <person name="Herman A."/>
            <person name="Mangelson H."/>
            <person name="Liachko I."/>
            <person name="Sullivan S."/>
            <person name="Sone E.D."/>
            <person name="Koren S."/>
            <person name="Silverstein K.A.T."/>
            <person name="Beckman K.B."/>
            <person name="Gohl D.M."/>
        </authorList>
    </citation>
    <scope>NUCLEOTIDE SEQUENCE</scope>
    <source>
        <strain evidence="1">Duluth1</strain>
        <tissue evidence="1">Whole animal</tissue>
    </source>
</reference>